<evidence type="ECO:0000256" key="4">
    <source>
        <dbReference type="ARBA" id="ARBA00023136"/>
    </source>
</evidence>
<evidence type="ECO:0000259" key="6">
    <source>
        <dbReference type="PROSITE" id="PS50262"/>
    </source>
</evidence>
<protein>
    <recommendedName>
        <fullName evidence="6">G-protein coupled receptors family 1 profile domain-containing protein</fullName>
    </recommendedName>
</protein>
<feature type="transmembrane region" description="Helical" evidence="5">
    <location>
        <begin position="64"/>
        <end position="86"/>
    </location>
</feature>
<dbReference type="GO" id="GO:0004930">
    <property type="term" value="F:G protein-coupled receptor activity"/>
    <property type="evidence" value="ECO:0007669"/>
    <property type="project" value="InterPro"/>
</dbReference>
<keyword evidence="3 5" id="KW-1133">Transmembrane helix</keyword>
<keyword evidence="4 5" id="KW-0472">Membrane</keyword>
<feature type="transmembrane region" description="Helical" evidence="5">
    <location>
        <begin position="106"/>
        <end position="129"/>
    </location>
</feature>
<gene>
    <name evidence="7" type="ORF">OVA965_LOCUS44324</name>
    <name evidence="8" type="ORF">TMI583_LOCUS47060</name>
</gene>
<dbReference type="EMBL" id="CAJNOK010062640">
    <property type="protein sequence ID" value="CAF1641693.1"/>
    <property type="molecule type" value="Genomic_DNA"/>
</dbReference>
<proteinExistence type="predicted"/>
<dbReference type="GO" id="GO:0016020">
    <property type="term" value="C:membrane"/>
    <property type="evidence" value="ECO:0007669"/>
    <property type="project" value="UniProtKB-SubCell"/>
</dbReference>
<evidence type="ECO:0000256" key="3">
    <source>
        <dbReference type="ARBA" id="ARBA00022989"/>
    </source>
</evidence>
<accession>A0A8S2G6B3</accession>
<dbReference type="EMBL" id="CAJOBA010089622">
    <property type="protein sequence ID" value="CAF4478754.1"/>
    <property type="molecule type" value="Genomic_DNA"/>
</dbReference>
<dbReference type="Pfam" id="PF00001">
    <property type="entry name" value="7tm_1"/>
    <property type="match status" value="1"/>
</dbReference>
<dbReference type="AlphaFoldDB" id="A0A8S2G6B3"/>
<sequence>MSTFGKHPLYRLLMRKYLYFIFVFLLPLSILIFCKACIIRRLISARKRRRQLGTNTTQRHRSSNAITLLLLSIIFIFLITQVPYFIFNVLYAYKGPKYMEKPSTRLYLGINNILSVINASSAFILYSFFGQKFREIIYTLFCCKEIDNHSDNFRMSQSFRKFTLTSVLMKRNSSYVSSIPLVKKRQRQRMSTLDEEKDCGDGAEQRLELLQKSAERYANERCSILSTDDH</sequence>
<dbReference type="InterPro" id="IPR017452">
    <property type="entry name" value="GPCR_Rhodpsn_7TM"/>
</dbReference>
<dbReference type="Gene3D" id="1.20.1070.10">
    <property type="entry name" value="Rhodopsin 7-helix transmembrane proteins"/>
    <property type="match status" value="1"/>
</dbReference>
<keyword evidence="2 5" id="KW-0812">Transmembrane</keyword>
<dbReference type="PROSITE" id="PS50262">
    <property type="entry name" value="G_PROTEIN_RECEP_F1_2"/>
    <property type="match status" value="1"/>
</dbReference>
<dbReference type="Proteomes" id="UP000682733">
    <property type="component" value="Unassembled WGS sequence"/>
</dbReference>
<feature type="transmembrane region" description="Helical" evidence="5">
    <location>
        <begin position="17"/>
        <end position="43"/>
    </location>
</feature>
<dbReference type="InterPro" id="IPR000276">
    <property type="entry name" value="GPCR_Rhodpsn"/>
</dbReference>
<dbReference type="SUPFAM" id="SSF81321">
    <property type="entry name" value="Family A G protein-coupled receptor-like"/>
    <property type="match status" value="1"/>
</dbReference>
<reference evidence="7" key="1">
    <citation type="submission" date="2021-02" db="EMBL/GenBank/DDBJ databases">
        <authorList>
            <person name="Nowell W R."/>
        </authorList>
    </citation>
    <scope>NUCLEOTIDE SEQUENCE</scope>
</reference>
<evidence type="ECO:0000313" key="9">
    <source>
        <dbReference type="Proteomes" id="UP000677228"/>
    </source>
</evidence>
<name>A0A8S2G6B3_9BILA</name>
<evidence type="ECO:0000256" key="1">
    <source>
        <dbReference type="ARBA" id="ARBA00004370"/>
    </source>
</evidence>
<evidence type="ECO:0000313" key="7">
    <source>
        <dbReference type="EMBL" id="CAF1641693.1"/>
    </source>
</evidence>
<evidence type="ECO:0000256" key="2">
    <source>
        <dbReference type="ARBA" id="ARBA00022692"/>
    </source>
</evidence>
<comment type="subcellular location">
    <subcellularLocation>
        <location evidence="1">Membrane</location>
    </subcellularLocation>
</comment>
<dbReference type="InterPro" id="IPR052954">
    <property type="entry name" value="GPCR-Ligand_Int"/>
</dbReference>
<dbReference type="Proteomes" id="UP000677228">
    <property type="component" value="Unassembled WGS sequence"/>
</dbReference>
<evidence type="ECO:0000313" key="8">
    <source>
        <dbReference type="EMBL" id="CAF4478754.1"/>
    </source>
</evidence>
<organism evidence="7 9">
    <name type="scientific">Didymodactylos carnosus</name>
    <dbReference type="NCBI Taxonomy" id="1234261"/>
    <lineage>
        <taxon>Eukaryota</taxon>
        <taxon>Metazoa</taxon>
        <taxon>Spiralia</taxon>
        <taxon>Gnathifera</taxon>
        <taxon>Rotifera</taxon>
        <taxon>Eurotatoria</taxon>
        <taxon>Bdelloidea</taxon>
        <taxon>Philodinida</taxon>
        <taxon>Philodinidae</taxon>
        <taxon>Didymodactylos</taxon>
    </lineage>
</organism>
<dbReference type="PRINTS" id="PR00237">
    <property type="entry name" value="GPCRRHODOPSN"/>
</dbReference>
<feature type="domain" description="G-protein coupled receptors family 1 profile" evidence="6">
    <location>
        <begin position="1"/>
        <end position="126"/>
    </location>
</feature>
<dbReference type="PANTHER" id="PTHR46641">
    <property type="entry name" value="FMRFAMIDE RECEPTOR-RELATED"/>
    <property type="match status" value="1"/>
</dbReference>
<comment type="caution">
    <text evidence="7">The sequence shown here is derived from an EMBL/GenBank/DDBJ whole genome shotgun (WGS) entry which is preliminary data.</text>
</comment>
<evidence type="ECO:0000256" key="5">
    <source>
        <dbReference type="SAM" id="Phobius"/>
    </source>
</evidence>
<dbReference type="PANTHER" id="PTHR46641:SF2">
    <property type="entry name" value="FMRFAMIDE RECEPTOR"/>
    <property type="match status" value="1"/>
</dbReference>